<sequence length="127" mass="14074">MTPENRYAVDITVESRYVEEQSAPMDGVFAFAYTITITNRGTVGTQLISRHWIIQDDTGERREVKGLGVVGHQPLLKPGESFQYTSGSQLPTPGGTMQGSYFFVAEDGARFDAEIPSFPLNMSRTLH</sequence>
<dbReference type="Gene3D" id="2.60.40.1470">
    <property type="entry name" value="ApaG domain"/>
    <property type="match status" value="1"/>
</dbReference>
<dbReference type="HOGENOM" id="CLU_128074_0_0_4"/>
<dbReference type="eggNOG" id="COG2967">
    <property type="taxonomic scope" value="Bacteria"/>
</dbReference>
<dbReference type="AlphaFoldDB" id="E7S0T7"/>
<dbReference type="RefSeq" id="WP_005675142.1">
    <property type="nucleotide sequence ID" value="NZ_CP146288.1"/>
</dbReference>
<dbReference type="InterPro" id="IPR036767">
    <property type="entry name" value="ApaG_sf"/>
</dbReference>
<evidence type="ECO:0000313" key="5">
    <source>
        <dbReference type="Proteomes" id="UP000011021"/>
    </source>
</evidence>
<reference evidence="4 5" key="1">
    <citation type="submission" date="2010-12" db="EMBL/GenBank/DDBJ databases">
        <authorList>
            <person name="Muzny D."/>
            <person name="Qin X."/>
            <person name="Deng J."/>
            <person name="Jiang H."/>
            <person name="Liu Y."/>
            <person name="Qu J."/>
            <person name="Song X.-Z."/>
            <person name="Zhang L."/>
            <person name="Thornton R."/>
            <person name="Coyle M."/>
            <person name="Francisco L."/>
            <person name="Jackson L."/>
            <person name="Javaid M."/>
            <person name="Korchina V."/>
            <person name="Kovar C."/>
            <person name="Mata R."/>
            <person name="Mathew T."/>
            <person name="Ngo R."/>
            <person name="Nguyen L."/>
            <person name="Nguyen N."/>
            <person name="Okwuonu G."/>
            <person name="Ongeri F."/>
            <person name="Pham C."/>
            <person name="Simmons D."/>
            <person name="Wilczek-Boney K."/>
            <person name="Hale W."/>
            <person name="Jakkamsetti A."/>
            <person name="Pham P."/>
            <person name="Ruth R."/>
            <person name="San Lucas F."/>
            <person name="Warren J."/>
            <person name="Zhang J."/>
            <person name="Zhao Z."/>
            <person name="Zhou C."/>
            <person name="Zhu D."/>
            <person name="Lee S."/>
            <person name="Bess C."/>
            <person name="Blankenburg K."/>
            <person name="Forbes L."/>
            <person name="Fu Q."/>
            <person name="Gubbala S."/>
            <person name="Hirani K."/>
            <person name="Jayaseelan J.C."/>
            <person name="Lara F."/>
            <person name="Munidasa M."/>
            <person name="Palculict T."/>
            <person name="Patil S."/>
            <person name="Pu L.-L."/>
            <person name="Saada N."/>
            <person name="Tang L."/>
            <person name="Weissenberger G."/>
            <person name="Zhu Y."/>
            <person name="Hemphill L."/>
            <person name="Shang Y."/>
            <person name="Youmans B."/>
            <person name="Ayvaz T."/>
            <person name="Ross M."/>
            <person name="Santibanez J."/>
            <person name="Aqrawi P."/>
            <person name="Gross S."/>
            <person name="Joshi V."/>
            <person name="Fowler G."/>
            <person name="Nazareth L."/>
            <person name="Reid J."/>
            <person name="Worley K."/>
            <person name="Petrosino J."/>
            <person name="Highlander S."/>
            <person name="Gibbs R."/>
        </authorList>
    </citation>
    <scope>NUCLEOTIDE SEQUENCE [LARGE SCALE GENOMIC DNA]</scope>
    <source>
        <strain evidence="4 5">ATCC 51599</strain>
    </source>
</reference>
<dbReference type="EMBL" id="AEQP01000024">
    <property type="protein sequence ID" value="EFV93752.1"/>
    <property type="molecule type" value="Genomic_DNA"/>
</dbReference>
<dbReference type="PANTHER" id="PTHR14289">
    <property type="entry name" value="F-BOX ONLY PROTEIN 3"/>
    <property type="match status" value="1"/>
</dbReference>
<dbReference type="Pfam" id="PF04379">
    <property type="entry name" value="DUF525"/>
    <property type="match status" value="1"/>
</dbReference>
<evidence type="ECO:0000256" key="2">
    <source>
        <dbReference type="HAMAP-Rule" id="MF_00791"/>
    </source>
</evidence>
<evidence type="ECO:0000256" key="1">
    <source>
        <dbReference type="ARBA" id="ARBA00017693"/>
    </source>
</evidence>
<dbReference type="GO" id="GO:0070987">
    <property type="term" value="P:error-free translesion synthesis"/>
    <property type="evidence" value="ECO:0007669"/>
    <property type="project" value="TreeGrafter"/>
</dbReference>
<accession>E7S0T7</accession>
<evidence type="ECO:0000313" key="4">
    <source>
        <dbReference type="EMBL" id="EFV93752.1"/>
    </source>
</evidence>
<comment type="caution">
    <text evidence="4">The sequence shown here is derived from an EMBL/GenBank/DDBJ whole genome shotgun (WGS) entry which is preliminary data.</text>
</comment>
<keyword evidence="5" id="KW-1185">Reference proteome</keyword>
<dbReference type="SUPFAM" id="SSF110069">
    <property type="entry name" value="ApaG-like"/>
    <property type="match status" value="1"/>
</dbReference>
<dbReference type="PANTHER" id="PTHR14289:SF16">
    <property type="entry name" value="POLYMERASE DELTA-INTERACTING PROTEIN 2"/>
    <property type="match status" value="1"/>
</dbReference>
<gene>
    <name evidence="2 4" type="primary">apaG</name>
    <name evidence="4" type="ORF">HMPREF0551_2648</name>
</gene>
<dbReference type="PROSITE" id="PS51087">
    <property type="entry name" value="APAG"/>
    <property type="match status" value="1"/>
</dbReference>
<dbReference type="HAMAP" id="MF_00791">
    <property type="entry name" value="ApaG"/>
    <property type="match status" value="1"/>
</dbReference>
<dbReference type="Proteomes" id="UP000011021">
    <property type="component" value="Unassembled WGS sequence"/>
</dbReference>
<dbReference type="InterPro" id="IPR007474">
    <property type="entry name" value="ApaG_domain"/>
</dbReference>
<feature type="domain" description="ApaG" evidence="3">
    <location>
        <begin position="3"/>
        <end position="127"/>
    </location>
</feature>
<name>E7S0T7_9BURK</name>
<proteinExistence type="inferred from homology"/>
<organism evidence="4 5">
    <name type="scientific">Lautropia mirabilis ATCC 51599</name>
    <dbReference type="NCBI Taxonomy" id="887898"/>
    <lineage>
        <taxon>Bacteria</taxon>
        <taxon>Pseudomonadati</taxon>
        <taxon>Pseudomonadota</taxon>
        <taxon>Betaproteobacteria</taxon>
        <taxon>Burkholderiales</taxon>
        <taxon>Burkholderiaceae</taxon>
        <taxon>Lautropia</taxon>
    </lineage>
</organism>
<protein>
    <recommendedName>
        <fullName evidence="1 2">Protein ApaG</fullName>
    </recommendedName>
</protein>
<dbReference type="InterPro" id="IPR023065">
    <property type="entry name" value="Uncharacterised_ApaG"/>
</dbReference>
<dbReference type="NCBIfam" id="NF003967">
    <property type="entry name" value="PRK05461.1"/>
    <property type="match status" value="1"/>
</dbReference>
<evidence type="ECO:0000259" key="3">
    <source>
        <dbReference type="PROSITE" id="PS51087"/>
    </source>
</evidence>
<dbReference type="STRING" id="887898.HMPREF0551_2648"/>